<dbReference type="PATRIC" id="fig|243090.15.peg.1145"/>
<dbReference type="PANTHER" id="PTHR43000">
    <property type="entry name" value="DTDP-D-GLUCOSE 4,6-DEHYDRATASE-RELATED"/>
    <property type="match status" value="1"/>
</dbReference>
<dbReference type="EMBL" id="BX294137">
    <property type="protein sequence ID" value="CAD72672.1"/>
    <property type="molecule type" value="Genomic_DNA"/>
</dbReference>
<comment type="similarity">
    <text evidence="1">Belongs to the NAD(P)-dependent epimerase/dehydratase family.</text>
</comment>
<dbReference type="RefSeq" id="WP_011118888.1">
    <property type="nucleotide sequence ID" value="NC_005027.1"/>
</dbReference>
<sequence>MRTVLITGASGFLGSLITSRFASEGWKVLAFGRYGPRAKPEAAEYEMTACNLPDELLEDAVRRERPDVCVHCAGNANPRLSMTDPLHDYENGPQLTAWLLDAFRRHSNNTRFVFLSSAAVYGNPKTLPISEKSVVEPLSPYGFNKFHCESLLSSYRNIYGLSTSSVRIFSAYGPGLRRQVIWDLLTKVVSRKVIEVSGTGDESRDFVYGEDAAQAIYRIATLQLEPAPVYNLASGQETSIKTALELICETTGRNPEIKFDGRNAPGMPLNWRADIDLISKTGWRAETSLRAGITKIYEFAKNRLES</sequence>
<dbReference type="HOGENOM" id="CLU_007383_1_7_0"/>
<accession>Q7UVQ0</accession>
<dbReference type="Pfam" id="PF01370">
    <property type="entry name" value="Epimerase"/>
    <property type="match status" value="1"/>
</dbReference>
<dbReference type="InterPro" id="IPR036291">
    <property type="entry name" value="NAD(P)-bd_dom_sf"/>
</dbReference>
<evidence type="ECO:0000259" key="2">
    <source>
        <dbReference type="Pfam" id="PF01370"/>
    </source>
</evidence>
<dbReference type="AlphaFoldDB" id="Q7UVQ0"/>
<reference evidence="3 4" key="1">
    <citation type="journal article" date="2003" name="Proc. Natl. Acad. Sci. U.S.A.">
        <title>Complete genome sequence of the marine planctomycete Pirellula sp. strain 1.</title>
        <authorList>
            <person name="Gloeckner F.O."/>
            <person name="Kube M."/>
            <person name="Bauer M."/>
            <person name="Teeling H."/>
            <person name="Lombardot T."/>
            <person name="Ludwig W."/>
            <person name="Gade D."/>
            <person name="Beck A."/>
            <person name="Borzym K."/>
            <person name="Heitmann K."/>
            <person name="Rabus R."/>
            <person name="Schlesner H."/>
            <person name="Amann R."/>
            <person name="Reinhardt R."/>
        </authorList>
    </citation>
    <scope>NUCLEOTIDE SEQUENCE [LARGE SCALE GENOMIC DNA]</scope>
    <source>
        <strain evidence="4">DSM 10527 / NCIMB 13988 / SH1</strain>
    </source>
</reference>
<protein>
    <submittedName>
        <fullName evidence="3">UDP-glucose 4-epimerase</fullName>
        <ecNumber evidence="3">5.1.3.2</ecNumber>
    </submittedName>
</protein>
<dbReference type="EnsemblBacteria" id="CAD72672">
    <property type="protein sequence ID" value="CAD72672"/>
    <property type="gene ID" value="RB2500"/>
</dbReference>
<dbReference type="InterPro" id="IPR001509">
    <property type="entry name" value="Epimerase_deHydtase"/>
</dbReference>
<evidence type="ECO:0000256" key="1">
    <source>
        <dbReference type="ARBA" id="ARBA00007637"/>
    </source>
</evidence>
<dbReference type="GO" id="GO:0003978">
    <property type="term" value="F:UDP-glucose 4-epimerase activity"/>
    <property type="evidence" value="ECO:0007669"/>
    <property type="project" value="UniProtKB-EC"/>
</dbReference>
<keyword evidence="4" id="KW-1185">Reference proteome</keyword>
<dbReference type="eggNOG" id="COG0451">
    <property type="taxonomic scope" value="Bacteria"/>
</dbReference>
<gene>
    <name evidence="3" type="ordered locus">RB2500</name>
</gene>
<evidence type="ECO:0000313" key="4">
    <source>
        <dbReference type="Proteomes" id="UP000001025"/>
    </source>
</evidence>
<organism evidence="3 4">
    <name type="scientific">Rhodopirellula baltica (strain DSM 10527 / NCIMB 13988 / SH1)</name>
    <dbReference type="NCBI Taxonomy" id="243090"/>
    <lineage>
        <taxon>Bacteria</taxon>
        <taxon>Pseudomonadati</taxon>
        <taxon>Planctomycetota</taxon>
        <taxon>Planctomycetia</taxon>
        <taxon>Pirellulales</taxon>
        <taxon>Pirellulaceae</taxon>
        <taxon>Rhodopirellula</taxon>
    </lineage>
</organism>
<dbReference type="EC" id="5.1.3.2" evidence="3"/>
<feature type="domain" description="NAD-dependent epimerase/dehydratase" evidence="2">
    <location>
        <begin position="4"/>
        <end position="232"/>
    </location>
</feature>
<name>Q7UVQ0_RHOBA</name>
<dbReference type="CDD" id="cd08946">
    <property type="entry name" value="SDR_e"/>
    <property type="match status" value="1"/>
</dbReference>
<dbReference type="Gene3D" id="3.40.50.720">
    <property type="entry name" value="NAD(P)-binding Rossmann-like Domain"/>
    <property type="match status" value="1"/>
</dbReference>
<dbReference type="SUPFAM" id="SSF51735">
    <property type="entry name" value="NAD(P)-binding Rossmann-fold domains"/>
    <property type="match status" value="1"/>
</dbReference>
<dbReference type="InParanoid" id="Q7UVQ0"/>
<dbReference type="KEGG" id="rba:RB2500"/>
<keyword evidence="3" id="KW-0413">Isomerase</keyword>
<dbReference type="OrthoDB" id="9779041at2"/>
<proteinExistence type="inferred from homology"/>
<dbReference type="Proteomes" id="UP000001025">
    <property type="component" value="Chromosome"/>
</dbReference>
<dbReference type="STRING" id="243090.RB2500"/>
<evidence type="ECO:0000313" key="3">
    <source>
        <dbReference type="EMBL" id="CAD72672.1"/>
    </source>
</evidence>